<dbReference type="InterPro" id="IPR002557">
    <property type="entry name" value="Chitin-bd_dom"/>
</dbReference>
<dbReference type="GO" id="GO:0008061">
    <property type="term" value="F:chitin binding"/>
    <property type="evidence" value="ECO:0007669"/>
    <property type="project" value="InterPro"/>
</dbReference>
<dbReference type="EnsemblMetazoa" id="G29465.2">
    <property type="protein sequence ID" value="G29465.2:cds"/>
    <property type="gene ID" value="G29465"/>
</dbReference>
<dbReference type="AlphaFoldDB" id="A0A8W8LQ88"/>
<dbReference type="Proteomes" id="UP000005408">
    <property type="component" value="Unassembled WGS sequence"/>
</dbReference>
<dbReference type="Gene3D" id="2.170.140.10">
    <property type="entry name" value="Chitin binding domain"/>
    <property type="match status" value="2"/>
</dbReference>
<dbReference type="PROSITE" id="PS50940">
    <property type="entry name" value="CHIT_BIND_II"/>
    <property type="match status" value="3"/>
</dbReference>
<evidence type="ECO:0000256" key="1">
    <source>
        <dbReference type="SAM" id="SignalP"/>
    </source>
</evidence>
<evidence type="ECO:0000259" key="2">
    <source>
        <dbReference type="PROSITE" id="PS50940"/>
    </source>
</evidence>
<keyword evidence="1" id="KW-0732">Signal</keyword>
<dbReference type="EnsemblMetazoa" id="G29465.3">
    <property type="protein sequence ID" value="G29465.3:cds"/>
    <property type="gene ID" value="G29465"/>
</dbReference>
<dbReference type="SMART" id="SM00494">
    <property type="entry name" value="ChtBD2"/>
    <property type="match status" value="3"/>
</dbReference>
<protein>
    <recommendedName>
        <fullName evidence="2">Chitin-binding type-2 domain-containing protein</fullName>
    </recommendedName>
</protein>
<reference evidence="3" key="1">
    <citation type="submission" date="2022-08" db="UniProtKB">
        <authorList>
            <consortium name="EnsemblMetazoa"/>
        </authorList>
    </citation>
    <scope>IDENTIFICATION</scope>
    <source>
        <strain evidence="3">05x7-T-G4-1.051#20</strain>
    </source>
</reference>
<dbReference type="SUPFAM" id="SSF57625">
    <property type="entry name" value="Invertebrate chitin-binding proteins"/>
    <property type="match status" value="3"/>
</dbReference>
<keyword evidence="4" id="KW-1185">Reference proteome</keyword>
<dbReference type="Pfam" id="PF01607">
    <property type="entry name" value="CBM_14"/>
    <property type="match status" value="2"/>
</dbReference>
<organism evidence="3 4">
    <name type="scientific">Magallana gigas</name>
    <name type="common">Pacific oyster</name>
    <name type="synonym">Crassostrea gigas</name>
    <dbReference type="NCBI Taxonomy" id="29159"/>
    <lineage>
        <taxon>Eukaryota</taxon>
        <taxon>Metazoa</taxon>
        <taxon>Spiralia</taxon>
        <taxon>Lophotrochozoa</taxon>
        <taxon>Mollusca</taxon>
        <taxon>Bivalvia</taxon>
        <taxon>Autobranchia</taxon>
        <taxon>Pteriomorphia</taxon>
        <taxon>Ostreida</taxon>
        <taxon>Ostreoidea</taxon>
        <taxon>Ostreidae</taxon>
        <taxon>Magallana</taxon>
    </lineage>
</organism>
<dbReference type="InterPro" id="IPR036508">
    <property type="entry name" value="Chitin-bd_dom_sf"/>
</dbReference>
<accession>A0A8W8LQ88</accession>
<feature type="domain" description="Chitin-binding type-2" evidence="2">
    <location>
        <begin position="412"/>
        <end position="467"/>
    </location>
</feature>
<name>A0A8W8LQ88_MAGGI</name>
<feature type="domain" description="Chitin-binding type-2" evidence="2">
    <location>
        <begin position="213"/>
        <end position="274"/>
    </location>
</feature>
<sequence>MKVLVLSIVLCCVSAGAFLVQTQPLHQSTPGQQSLQILTKTLLSLTNHSAVVEEICRVYPTLIIPHPGECQLYYNCSLTYTSVPAHLEQHMVECNYPDLFSEKTNQCENFTDVCCGARTEFKDKCSYRHGNQNGYCHFKSCIGDPDGMVQIFNFHNFKICFKERLVGEGHCKIWFELPYNGKCTSRLDIPISKGGLMPSCNGKTDGIYRFDHSSALQYAMDYGDYFHIGRVCDAYYKCLGGNITVVKCENGTVFHIDSGTCKPGNSSLPNSCQLYCNPQKTNVHPFPVNVAECPYPLQFSETTGRCENFTEVTCGTRKEEKYICNYWESLFYNRHGGNCDTRNIRDCLYLPNGVHRDPRRSPSSFIRCYGNRLVEEGKCTIDSVWGTQTFIYNGTCTQRFAIPTSGADYGLLPSCSAKPDGNYQFRTRPCDAYYRCEGGRATSVKCPEHTLFDVTRRTCASNVACYRA</sequence>
<feature type="signal peptide" evidence="1">
    <location>
        <begin position="1"/>
        <end position="22"/>
    </location>
</feature>
<dbReference type="EnsemblMetazoa" id="G29465.1">
    <property type="protein sequence ID" value="G29465.1:cds"/>
    <property type="gene ID" value="G29465"/>
</dbReference>
<feature type="chain" id="PRO_5042431658" description="Chitin-binding type-2 domain-containing protein" evidence="1">
    <location>
        <begin position="23"/>
        <end position="468"/>
    </location>
</feature>
<dbReference type="GO" id="GO:0005576">
    <property type="term" value="C:extracellular region"/>
    <property type="evidence" value="ECO:0007669"/>
    <property type="project" value="InterPro"/>
</dbReference>
<evidence type="ECO:0000313" key="3">
    <source>
        <dbReference type="EnsemblMetazoa" id="G29465.2:cds"/>
    </source>
</evidence>
<proteinExistence type="predicted"/>
<feature type="domain" description="Chitin-binding type-2" evidence="2">
    <location>
        <begin position="53"/>
        <end position="117"/>
    </location>
</feature>
<evidence type="ECO:0000313" key="4">
    <source>
        <dbReference type="Proteomes" id="UP000005408"/>
    </source>
</evidence>